<dbReference type="EMBL" id="CP020083">
    <property type="protein sequence ID" value="ASR53021.1"/>
    <property type="molecule type" value="Genomic_DNA"/>
</dbReference>
<dbReference type="Pfam" id="PF10150">
    <property type="entry name" value="RNase_E_G"/>
    <property type="match status" value="1"/>
</dbReference>
<evidence type="ECO:0000256" key="2">
    <source>
        <dbReference type="ARBA" id="ARBA00022884"/>
    </source>
</evidence>
<dbReference type="InterPro" id="IPR019307">
    <property type="entry name" value="RNA-bd_AU-1/RNase_E/G"/>
</dbReference>
<keyword evidence="2" id="KW-0694">RNA-binding</keyword>
<gene>
    <name evidence="4" type="ORF">B5J99_17435</name>
</gene>
<dbReference type="RefSeq" id="WP_117353120.1">
    <property type="nucleotide sequence ID" value="NZ_CP020083.1"/>
</dbReference>
<name>A0ABM6MAM1_9SPHN</name>
<protein>
    <recommendedName>
        <fullName evidence="3">RNA-binding protein AU-1/Ribonuclease E/G domain-containing protein</fullName>
    </recommendedName>
</protein>
<accession>A0ABM6MAM1</accession>
<keyword evidence="5" id="KW-1185">Reference proteome</keyword>
<evidence type="ECO:0000313" key="4">
    <source>
        <dbReference type="EMBL" id="ASR53021.1"/>
    </source>
</evidence>
<dbReference type="Proteomes" id="UP000258016">
    <property type="component" value="Chromosome"/>
</dbReference>
<proteinExistence type="predicted"/>
<evidence type="ECO:0000259" key="3">
    <source>
        <dbReference type="Pfam" id="PF10150"/>
    </source>
</evidence>
<evidence type="ECO:0000313" key="5">
    <source>
        <dbReference type="Proteomes" id="UP000258016"/>
    </source>
</evidence>
<organism evidence="4 5">
    <name type="scientific">Blastomonas fulva</name>
    <dbReference type="NCBI Taxonomy" id="1550728"/>
    <lineage>
        <taxon>Bacteria</taxon>
        <taxon>Pseudomonadati</taxon>
        <taxon>Pseudomonadota</taxon>
        <taxon>Alphaproteobacteria</taxon>
        <taxon>Sphingomonadales</taxon>
        <taxon>Sphingomonadaceae</taxon>
        <taxon>Blastomonas</taxon>
    </lineage>
</organism>
<dbReference type="GeneID" id="303487376"/>
<reference evidence="4 5" key="1">
    <citation type="submission" date="2017-03" db="EMBL/GenBank/DDBJ databases">
        <title>Complete genome sequence of Blastomonas fulva degrading microcsystin LR.</title>
        <authorList>
            <person name="Lee H.-g."/>
            <person name="Jin L."/>
            <person name="oh H.-M."/>
        </authorList>
    </citation>
    <scope>NUCLEOTIDE SEQUENCE [LARGE SCALE GENOMIC DNA]</scope>
    <source>
        <strain evidence="4 5">T2</strain>
    </source>
</reference>
<evidence type="ECO:0000256" key="1">
    <source>
        <dbReference type="ARBA" id="ARBA00022801"/>
    </source>
</evidence>
<keyword evidence="1" id="KW-0378">Hydrolase</keyword>
<feature type="domain" description="RNA-binding protein AU-1/Ribonuclease E/G" evidence="3">
    <location>
        <begin position="117"/>
        <end position="251"/>
    </location>
</feature>
<sequence length="322" mass="34415">MTHWIHEDGIGEERAALIEHGRIVEARIQRSDLALGCGAVVEARLLAKSAGGHRARVALADGHEAMLQPVPKELSEGKMLCAEVLRESLFEAGTARHKPARLRAVSADTPLRATPSLLDRITADGHEIVRATPHGADLLADSGWHDLLAEAETGEVAFTGGSLTLSPTPAMMVIDVDGDIAPRALGLAAATQSALTIRRHGIGGGVVVDFPTLADKADRNAVANYFDAAMTIPCERTAINGYGLMQIVLKRTRASLIELHAADPVRWRLLAALRSAERDRGTGPITLDLALGESRLLQREPALLEALQRRSGRPVVLAERTA</sequence>